<accession>A0ABW1KU59</accession>
<dbReference type="Pfam" id="PF02633">
    <property type="entry name" value="Creatininase"/>
    <property type="match status" value="1"/>
</dbReference>
<comment type="caution">
    <text evidence="6">The sequence shown here is derived from an EMBL/GenBank/DDBJ whole genome shotgun (WGS) entry which is preliminary data.</text>
</comment>
<organism evidence="6 7">
    <name type="scientific">Hyphococcus aureus</name>
    <dbReference type="NCBI Taxonomy" id="2666033"/>
    <lineage>
        <taxon>Bacteria</taxon>
        <taxon>Pseudomonadati</taxon>
        <taxon>Pseudomonadota</taxon>
        <taxon>Alphaproteobacteria</taxon>
        <taxon>Parvularculales</taxon>
        <taxon>Parvularculaceae</taxon>
        <taxon>Hyphococcus</taxon>
    </lineage>
</organism>
<name>A0ABW1KU59_9PROT</name>
<dbReference type="PANTHER" id="PTHR35005:SF1">
    <property type="entry name" value="2-AMINO-5-FORMYLAMINO-6-RIBOSYLAMINOPYRIMIDIN-4(3H)-ONE 5'-MONOPHOSPHATE DEFORMYLASE"/>
    <property type="match status" value="1"/>
</dbReference>
<evidence type="ECO:0000256" key="1">
    <source>
        <dbReference type="ARBA" id="ARBA00001947"/>
    </source>
</evidence>
<evidence type="ECO:0000256" key="2">
    <source>
        <dbReference type="ARBA" id="ARBA00022723"/>
    </source>
</evidence>
<proteinExistence type="inferred from homology"/>
<keyword evidence="4" id="KW-0862">Zinc</keyword>
<keyword evidence="7" id="KW-1185">Reference proteome</keyword>
<gene>
    <name evidence="6" type="ORF">ACFMB1_08860</name>
</gene>
<keyword evidence="2" id="KW-0479">Metal-binding</keyword>
<evidence type="ECO:0000313" key="7">
    <source>
        <dbReference type="Proteomes" id="UP001596116"/>
    </source>
</evidence>
<sequence>MELQLSTWPEVEEYLKRSKLIVIPIGSMEQHGPTGLIGTDAICPEVIAHKAGDISGVMVGPTFSVGVAQHHMSFSGSLCLRPSTMIAAMNDWANALAHHGFTKLVWFNGHGGNIATINAAFSEFYHLRNYAPANNGERVRCTLRNWWDLQGIAELCAKLYPEGHGQHATASEVAVTYSQYPERQRNDPLTPKIAPVRAPFSDAADYREKYPDGRIGSDPSLARAEDGALIVETAARSLVEEMQGLEA</sequence>
<dbReference type="Gene3D" id="3.40.50.10310">
    <property type="entry name" value="Creatininase"/>
    <property type="match status" value="1"/>
</dbReference>
<dbReference type="SUPFAM" id="SSF102215">
    <property type="entry name" value="Creatininase"/>
    <property type="match status" value="1"/>
</dbReference>
<comment type="cofactor">
    <cofactor evidence="1">
        <name>Zn(2+)</name>
        <dbReference type="ChEBI" id="CHEBI:29105"/>
    </cofactor>
</comment>
<reference evidence="6 7" key="1">
    <citation type="submission" date="2024-09" db="EMBL/GenBank/DDBJ databases">
        <authorList>
            <person name="Zhang Z.-H."/>
        </authorList>
    </citation>
    <scope>NUCLEOTIDE SEQUENCE [LARGE SCALE GENOMIC DNA]</scope>
    <source>
        <strain evidence="6 7">HHTR114</strain>
    </source>
</reference>
<dbReference type="InterPro" id="IPR003785">
    <property type="entry name" value="Creatininase/forma_Hydrolase"/>
</dbReference>
<evidence type="ECO:0000256" key="5">
    <source>
        <dbReference type="ARBA" id="ARBA00024029"/>
    </source>
</evidence>
<keyword evidence="3" id="KW-0378">Hydrolase</keyword>
<comment type="similarity">
    <text evidence="5">Belongs to the creatininase superfamily.</text>
</comment>
<dbReference type="InterPro" id="IPR024087">
    <property type="entry name" value="Creatininase-like_sf"/>
</dbReference>
<dbReference type="Proteomes" id="UP001596116">
    <property type="component" value="Unassembled WGS sequence"/>
</dbReference>
<evidence type="ECO:0000256" key="3">
    <source>
        <dbReference type="ARBA" id="ARBA00022801"/>
    </source>
</evidence>
<dbReference type="PANTHER" id="PTHR35005">
    <property type="entry name" value="3-DEHYDRO-SCYLLO-INOSOSE HYDROLASE"/>
    <property type="match status" value="1"/>
</dbReference>
<evidence type="ECO:0000256" key="4">
    <source>
        <dbReference type="ARBA" id="ARBA00022833"/>
    </source>
</evidence>
<protein>
    <submittedName>
        <fullName evidence="6">Creatininase family protein</fullName>
    </submittedName>
</protein>
<dbReference type="RefSeq" id="WP_379878891.1">
    <property type="nucleotide sequence ID" value="NZ_JBHPON010000001.1"/>
</dbReference>
<evidence type="ECO:0000313" key="6">
    <source>
        <dbReference type="EMBL" id="MFC6035650.1"/>
    </source>
</evidence>
<dbReference type="EMBL" id="JBHPON010000001">
    <property type="protein sequence ID" value="MFC6035650.1"/>
    <property type="molecule type" value="Genomic_DNA"/>
</dbReference>